<dbReference type="PANTHER" id="PTHR43618:SF8">
    <property type="entry name" value="7ALPHA-HYDROXYSTEROID DEHYDROGENASE"/>
    <property type="match status" value="1"/>
</dbReference>
<comment type="similarity">
    <text evidence="1">Belongs to the short-chain dehydrogenases/reductases (SDR) family.</text>
</comment>
<accession>A0A4U0YRV6</accession>
<feature type="domain" description="Ketoreductase" evidence="4">
    <location>
        <begin position="14"/>
        <end position="198"/>
    </location>
</feature>
<gene>
    <name evidence="5" type="ORF">FA869_02475</name>
</gene>
<evidence type="ECO:0000256" key="1">
    <source>
        <dbReference type="ARBA" id="ARBA00006484"/>
    </source>
</evidence>
<proteinExistence type="inferred from homology"/>
<sequence>MTDIYANLFSLSGKTALVTGGAKGIGAMITRVLVRAGCRVFVTGRSGEAAEALRAELGEAAQLTFLQHDLSRQDEIQALAEELGRSCPQLHILVNNAGTFDAGALGETTADSWDKVMGLNLRAPFMLVQALLPLLEAAGSAADPARIINLGSIGGLMPQSNGGAYAYGCSKAAIHQLTRMLASDLRGRHINANAIAPGYFPSDMTSGFFEAVPNLREQMLAQIPAGRFGSEEDIGGMVVFLASRAGAYLTGSVTALDGGLLTAP</sequence>
<dbReference type="InterPro" id="IPR036291">
    <property type="entry name" value="NAD(P)-bd_dom_sf"/>
</dbReference>
<dbReference type="AlphaFoldDB" id="A0A4U0YRV6"/>
<dbReference type="FunFam" id="3.40.50.720:FF:000084">
    <property type="entry name" value="Short-chain dehydrogenase reductase"/>
    <property type="match status" value="1"/>
</dbReference>
<name>A0A4U0YRV6_9GAMM</name>
<dbReference type="Gene3D" id="3.40.50.720">
    <property type="entry name" value="NAD(P)-binding Rossmann-like Domain"/>
    <property type="match status" value="1"/>
</dbReference>
<dbReference type="PRINTS" id="PR00080">
    <property type="entry name" value="SDRFAMILY"/>
</dbReference>
<evidence type="ECO:0000256" key="2">
    <source>
        <dbReference type="ARBA" id="ARBA00022857"/>
    </source>
</evidence>
<comment type="caution">
    <text evidence="5">The sequence shown here is derived from an EMBL/GenBank/DDBJ whole genome shotgun (WGS) entry which is preliminary data.</text>
</comment>
<dbReference type="SMART" id="SM00822">
    <property type="entry name" value="PKS_KR"/>
    <property type="match status" value="1"/>
</dbReference>
<evidence type="ECO:0000313" key="6">
    <source>
        <dbReference type="Proteomes" id="UP000305198"/>
    </source>
</evidence>
<evidence type="ECO:0000256" key="3">
    <source>
        <dbReference type="ARBA" id="ARBA00023002"/>
    </source>
</evidence>
<protein>
    <submittedName>
        <fullName evidence="5">SDR family oxidoreductase</fullName>
    </submittedName>
</protein>
<organism evidence="5 6">
    <name type="scientific">Halopseudomonas bauzanensis</name>
    <dbReference type="NCBI Taxonomy" id="653930"/>
    <lineage>
        <taxon>Bacteria</taxon>
        <taxon>Pseudomonadati</taxon>
        <taxon>Pseudomonadota</taxon>
        <taxon>Gammaproteobacteria</taxon>
        <taxon>Pseudomonadales</taxon>
        <taxon>Pseudomonadaceae</taxon>
        <taxon>Halopseudomonas</taxon>
    </lineage>
</organism>
<dbReference type="EMBL" id="SWAV01000001">
    <property type="protein sequence ID" value="TKA93066.1"/>
    <property type="molecule type" value="Genomic_DNA"/>
</dbReference>
<dbReference type="InterPro" id="IPR057326">
    <property type="entry name" value="KR_dom"/>
</dbReference>
<evidence type="ECO:0000259" key="4">
    <source>
        <dbReference type="SMART" id="SM00822"/>
    </source>
</evidence>
<dbReference type="RefSeq" id="WP_136868681.1">
    <property type="nucleotide sequence ID" value="NZ_SWAV01000001.1"/>
</dbReference>
<dbReference type="GO" id="GO:0016491">
    <property type="term" value="F:oxidoreductase activity"/>
    <property type="evidence" value="ECO:0007669"/>
    <property type="project" value="UniProtKB-KW"/>
</dbReference>
<dbReference type="PANTHER" id="PTHR43618">
    <property type="entry name" value="7-ALPHA-HYDROXYSTEROID DEHYDROGENASE"/>
    <property type="match status" value="1"/>
</dbReference>
<dbReference type="InterPro" id="IPR002347">
    <property type="entry name" value="SDR_fam"/>
</dbReference>
<reference evidence="5 6" key="1">
    <citation type="submission" date="2019-04" db="EMBL/GenBank/DDBJ databases">
        <title>Crypto-aerobic microbial life in anoxic (sulfidic) marine sediments.</title>
        <authorList>
            <person name="Bhattacharya S."/>
            <person name="Roy C."/>
            <person name="Mondal N."/>
            <person name="Sarkar J."/>
            <person name="Mandal S."/>
            <person name="Rameez M.J."/>
            <person name="Ghosh W."/>
        </authorList>
    </citation>
    <scope>NUCLEOTIDE SEQUENCE [LARGE SCALE GENOMIC DNA]</scope>
    <source>
        <strain evidence="5 6">SBBB</strain>
    </source>
</reference>
<evidence type="ECO:0000313" key="5">
    <source>
        <dbReference type="EMBL" id="TKA93066.1"/>
    </source>
</evidence>
<dbReference type="Pfam" id="PF13561">
    <property type="entry name" value="adh_short_C2"/>
    <property type="match status" value="1"/>
</dbReference>
<dbReference type="Proteomes" id="UP000305198">
    <property type="component" value="Unassembled WGS sequence"/>
</dbReference>
<dbReference type="InterPro" id="IPR052178">
    <property type="entry name" value="Sec_Metab_Biosynth_SDR"/>
</dbReference>
<keyword evidence="2" id="KW-0521">NADP</keyword>
<dbReference type="SUPFAM" id="SSF51735">
    <property type="entry name" value="NAD(P)-binding Rossmann-fold domains"/>
    <property type="match status" value="1"/>
</dbReference>
<keyword evidence="3" id="KW-0560">Oxidoreductase</keyword>
<dbReference type="PRINTS" id="PR00081">
    <property type="entry name" value="GDHRDH"/>
</dbReference>